<dbReference type="EMBL" id="KN823051">
    <property type="protein sequence ID" value="KIO24926.1"/>
    <property type="molecule type" value="Genomic_DNA"/>
</dbReference>
<feature type="compositionally biased region" description="Polar residues" evidence="1">
    <location>
        <begin position="474"/>
        <end position="490"/>
    </location>
</feature>
<reference evidence="3" key="2">
    <citation type="submission" date="2015-01" db="EMBL/GenBank/DDBJ databases">
        <title>Evolutionary Origins and Diversification of the Mycorrhizal Mutualists.</title>
        <authorList>
            <consortium name="DOE Joint Genome Institute"/>
            <consortium name="Mycorrhizal Genomics Consortium"/>
            <person name="Kohler A."/>
            <person name="Kuo A."/>
            <person name="Nagy L.G."/>
            <person name="Floudas D."/>
            <person name="Copeland A."/>
            <person name="Barry K.W."/>
            <person name="Cichocki N."/>
            <person name="Veneault-Fourrey C."/>
            <person name="LaButti K."/>
            <person name="Lindquist E.A."/>
            <person name="Lipzen A."/>
            <person name="Lundell T."/>
            <person name="Morin E."/>
            <person name="Murat C."/>
            <person name="Riley R."/>
            <person name="Ohm R."/>
            <person name="Sun H."/>
            <person name="Tunlid A."/>
            <person name="Henrissat B."/>
            <person name="Grigoriev I.V."/>
            <person name="Hibbett D.S."/>
            <person name="Martin F."/>
        </authorList>
    </citation>
    <scope>NUCLEOTIDE SEQUENCE [LARGE SCALE GENOMIC DNA]</scope>
    <source>
        <strain evidence="3">MUT 4182</strain>
    </source>
</reference>
<dbReference type="PANTHER" id="PTHR12751:SF18">
    <property type="entry name" value="PHOSPHATASE AND ACTIN REGULATOR 1"/>
    <property type="match status" value="1"/>
</dbReference>
<feature type="compositionally biased region" description="Acidic residues" evidence="1">
    <location>
        <begin position="536"/>
        <end position="555"/>
    </location>
</feature>
<dbReference type="OrthoDB" id="5563016at2759"/>
<feature type="compositionally biased region" description="Basic and acidic residues" evidence="1">
    <location>
        <begin position="378"/>
        <end position="389"/>
    </location>
</feature>
<dbReference type="PANTHER" id="PTHR12751">
    <property type="entry name" value="PHOSPHATASE AND ACTIN REGULATOR PHACTR"/>
    <property type="match status" value="1"/>
</dbReference>
<evidence type="ECO:0000313" key="3">
    <source>
        <dbReference type="Proteomes" id="UP000054248"/>
    </source>
</evidence>
<feature type="compositionally biased region" description="Basic and acidic residues" evidence="1">
    <location>
        <begin position="640"/>
        <end position="654"/>
    </location>
</feature>
<organism evidence="2 3">
    <name type="scientific">Tulasnella calospora MUT 4182</name>
    <dbReference type="NCBI Taxonomy" id="1051891"/>
    <lineage>
        <taxon>Eukaryota</taxon>
        <taxon>Fungi</taxon>
        <taxon>Dikarya</taxon>
        <taxon>Basidiomycota</taxon>
        <taxon>Agaricomycotina</taxon>
        <taxon>Agaricomycetes</taxon>
        <taxon>Cantharellales</taxon>
        <taxon>Tulasnellaceae</taxon>
        <taxon>Tulasnella</taxon>
    </lineage>
</organism>
<evidence type="ECO:0000313" key="2">
    <source>
        <dbReference type="EMBL" id="KIO24926.1"/>
    </source>
</evidence>
<dbReference type="HOGENOM" id="CLU_010951_0_0_1"/>
<feature type="compositionally biased region" description="Polar residues" evidence="1">
    <location>
        <begin position="176"/>
        <end position="191"/>
    </location>
</feature>
<protein>
    <recommendedName>
        <fullName evidence="4">Protein BNI4</fullName>
    </recommendedName>
</protein>
<dbReference type="GO" id="GO:0030036">
    <property type="term" value="P:actin cytoskeleton organization"/>
    <property type="evidence" value="ECO:0007669"/>
    <property type="project" value="TreeGrafter"/>
</dbReference>
<dbReference type="STRING" id="1051891.A0A0C3QFM2"/>
<sequence length="821" mass="88115">MMFQQQQLAFQPHGPNPQSPYMTPQQQQALQMQFMQQQQQLMMQQQQQHAAAQQQQQFPRPPQPPYARENNSSKTSLNSNNGDGSGRRRTTSNKSTPGRSRTGSTGTSQASVNGKGSAPPPTHRHRVPSTSSHRSASSSAAPLNRDRSNMSSAASTISSTSSASTAPASNTPGTSKTQRQPAKPSPLSQGSHPGASKPSYRDVASSGVKPSATAPKNPAPTQEMLKSGGLTGRLRRALSFSALDEAGHEDSKSGSRRKAVNAKLASEGQIPQSPPGQLPRTSTDSSMTLGQNNQPASSSSVPMPVAYVPTEGSIRSTETATAPKKSRSLFNAKFNRSTDNMSLSSTVSSASMMIRKLGSVGKLVRRNSLMGISSVFKGKKDKDKERAESDGEAPPEGGDKKKSKFKNPLKSRKAEASVSHATAELEAGSGDVGTSDDLTGLSPAAKLVRQHTLRTRAADEARAKTEHDRHSEETNQSQTPSTWEKNTATRGGNLARKPVNEVGGWNGEDDDFSEDGSTFDGHRHQPPAQDWRDPADFEDSDEEQGYGDGYDEEDETVRLNGQYDEGDPADEPWAVGVRRSVERTRVPTKGILKNADSYNQNQFLEGPPQAPFTRVRSNSNDSAPPMGAEPGPLARIPSPDPDHIDGLHRSNSDHHSHHSRKLSTSSNNSAGGSAFLPALNFGDESDSTSLAASLSAFGAAGGKERPLSGHSGNFPYANADFNASAPALATITATSNPKQPSMGLRAATVPLTRTSKKLTFAANLSVYHTFSPAAYDRRSEPATCNRLTPTLAQRIKEELNSYKMEEMEVHQSSRMHTHFFV</sequence>
<keyword evidence="3" id="KW-1185">Reference proteome</keyword>
<feature type="region of interest" description="Disordered" evidence="1">
    <location>
        <begin position="1"/>
        <end position="232"/>
    </location>
</feature>
<feature type="compositionally biased region" description="Low complexity" evidence="1">
    <location>
        <begin position="149"/>
        <end position="175"/>
    </location>
</feature>
<feature type="compositionally biased region" description="Basic residues" evidence="1">
    <location>
        <begin position="401"/>
        <end position="411"/>
    </location>
</feature>
<feature type="compositionally biased region" description="Low complexity" evidence="1">
    <location>
        <begin position="70"/>
        <end position="81"/>
    </location>
</feature>
<reference evidence="2 3" key="1">
    <citation type="submission" date="2014-04" db="EMBL/GenBank/DDBJ databases">
        <authorList>
            <consortium name="DOE Joint Genome Institute"/>
            <person name="Kuo A."/>
            <person name="Girlanda M."/>
            <person name="Perotto S."/>
            <person name="Kohler A."/>
            <person name="Nagy L.G."/>
            <person name="Floudas D."/>
            <person name="Copeland A."/>
            <person name="Barry K.W."/>
            <person name="Cichocki N."/>
            <person name="Veneault-Fourrey C."/>
            <person name="LaButti K."/>
            <person name="Lindquist E.A."/>
            <person name="Lipzen A."/>
            <person name="Lundell T."/>
            <person name="Morin E."/>
            <person name="Murat C."/>
            <person name="Sun H."/>
            <person name="Tunlid A."/>
            <person name="Henrissat B."/>
            <person name="Grigoriev I.V."/>
            <person name="Hibbett D.S."/>
            <person name="Martin F."/>
            <person name="Nordberg H.P."/>
            <person name="Cantor M.N."/>
            <person name="Hua S.X."/>
        </authorList>
    </citation>
    <scope>NUCLEOTIDE SEQUENCE [LARGE SCALE GENOMIC DNA]</scope>
    <source>
        <strain evidence="2 3">MUT 4182</strain>
    </source>
</reference>
<feature type="region of interest" description="Disordered" evidence="1">
    <location>
        <begin position="578"/>
        <end position="669"/>
    </location>
</feature>
<proteinExistence type="predicted"/>
<dbReference type="AlphaFoldDB" id="A0A0C3QFM2"/>
<evidence type="ECO:0000256" key="1">
    <source>
        <dbReference type="SAM" id="MobiDB-lite"/>
    </source>
</evidence>
<feature type="compositionally biased region" description="Low complexity" evidence="1">
    <location>
        <begin position="95"/>
        <end position="108"/>
    </location>
</feature>
<feature type="region of interest" description="Disordered" evidence="1">
    <location>
        <begin position="375"/>
        <end position="555"/>
    </location>
</feature>
<evidence type="ECO:0008006" key="4">
    <source>
        <dbReference type="Google" id="ProtNLM"/>
    </source>
</evidence>
<feature type="compositionally biased region" description="Basic and acidic residues" evidence="1">
    <location>
        <begin position="456"/>
        <end position="473"/>
    </location>
</feature>
<gene>
    <name evidence="2" type="ORF">M407DRAFT_96834</name>
</gene>
<dbReference type="Proteomes" id="UP000054248">
    <property type="component" value="Unassembled WGS sequence"/>
</dbReference>
<name>A0A0C3QFM2_9AGAM</name>
<feature type="compositionally biased region" description="Polar residues" evidence="1">
    <location>
        <begin position="279"/>
        <end position="294"/>
    </location>
</feature>
<dbReference type="GO" id="GO:0003779">
    <property type="term" value="F:actin binding"/>
    <property type="evidence" value="ECO:0007669"/>
    <property type="project" value="TreeGrafter"/>
</dbReference>
<feature type="compositionally biased region" description="Low complexity" evidence="1">
    <location>
        <begin position="25"/>
        <end position="58"/>
    </location>
</feature>
<feature type="compositionally biased region" description="Low complexity" evidence="1">
    <location>
        <begin position="129"/>
        <end position="141"/>
    </location>
</feature>
<accession>A0A0C3QFM2</accession>
<feature type="region of interest" description="Disordered" evidence="1">
    <location>
        <begin position="244"/>
        <end position="303"/>
    </location>
</feature>